<gene>
    <name evidence="2" type="ORF">UFOPK4354_01179</name>
</gene>
<dbReference type="PANTHER" id="PTHR11527">
    <property type="entry name" value="HEAT-SHOCK PROTEIN 20 FAMILY MEMBER"/>
    <property type="match status" value="1"/>
</dbReference>
<dbReference type="CDD" id="cd06464">
    <property type="entry name" value="ACD_sHsps-like"/>
    <property type="match status" value="1"/>
</dbReference>
<evidence type="ECO:0000259" key="1">
    <source>
        <dbReference type="PROSITE" id="PS01031"/>
    </source>
</evidence>
<dbReference type="Gene3D" id="2.60.40.790">
    <property type="match status" value="1"/>
</dbReference>
<proteinExistence type="predicted"/>
<dbReference type="InterPro" id="IPR008978">
    <property type="entry name" value="HSP20-like_chaperone"/>
</dbReference>
<reference evidence="2" key="1">
    <citation type="submission" date="2020-05" db="EMBL/GenBank/DDBJ databases">
        <authorList>
            <person name="Chiriac C."/>
            <person name="Salcher M."/>
            <person name="Ghai R."/>
            <person name="Kavagutti S V."/>
        </authorList>
    </citation>
    <scope>NUCLEOTIDE SEQUENCE</scope>
</reference>
<accession>A0A6J7UMU6</accession>
<protein>
    <submittedName>
        <fullName evidence="2">Unannotated protein</fullName>
    </submittedName>
</protein>
<dbReference type="PROSITE" id="PS01031">
    <property type="entry name" value="SHSP"/>
    <property type="match status" value="1"/>
</dbReference>
<evidence type="ECO:0000313" key="2">
    <source>
        <dbReference type="EMBL" id="CAB5067330.1"/>
    </source>
</evidence>
<feature type="domain" description="SHSP" evidence="1">
    <location>
        <begin position="35"/>
        <end position="150"/>
    </location>
</feature>
<dbReference type="InterPro" id="IPR002068">
    <property type="entry name" value="A-crystallin/Hsp20_dom"/>
</dbReference>
<sequence length="150" mass="17139">MTALTKRDWQLPLPDWTMRGIPERMSWLGLPELDLLAERDGMRLEEFREDGSLVVKAEMPGIDPDKDVEITVKDGILSLRAERREQHEETDEKGFYRSEFRYGQFNRRIPLPPGASDKDVTATYSDGILEIRLPIIDTPSKGAKVPVTRG</sequence>
<dbReference type="SUPFAM" id="SSF49764">
    <property type="entry name" value="HSP20-like chaperones"/>
    <property type="match status" value="1"/>
</dbReference>
<dbReference type="InterPro" id="IPR031107">
    <property type="entry name" value="Small_HSP"/>
</dbReference>
<dbReference type="AlphaFoldDB" id="A0A6J7UMU6"/>
<dbReference type="Pfam" id="PF00011">
    <property type="entry name" value="HSP20"/>
    <property type="match status" value="1"/>
</dbReference>
<name>A0A6J7UMU6_9ZZZZ</name>
<organism evidence="2">
    <name type="scientific">freshwater metagenome</name>
    <dbReference type="NCBI Taxonomy" id="449393"/>
    <lineage>
        <taxon>unclassified sequences</taxon>
        <taxon>metagenomes</taxon>
        <taxon>ecological metagenomes</taxon>
    </lineage>
</organism>
<dbReference type="EMBL" id="CAFBQW010000129">
    <property type="protein sequence ID" value="CAB5067330.1"/>
    <property type="molecule type" value="Genomic_DNA"/>
</dbReference>